<gene>
    <name evidence="7" type="ORF">FN846DRAFT_906424</name>
</gene>
<accession>A0A5J5EYE6</accession>
<comment type="similarity">
    <text evidence="1">Belongs to the paxM FAD-dependent monooxygenase family.</text>
</comment>
<dbReference type="InterPro" id="IPR050493">
    <property type="entry name" value="FAD-dep_Monooxygenase_BioMet"/>
</dbReference>
<keyword evidence="5" id="KW-0503">Monooxygenase</keyword>
<sequence length="410" mass="45945">MTNEPVKKVLIVGCGIAGLTLAIALRQRKVEVEILEKTSKLGEVGAAISLAPNSTRILQSLNFDSKRARCTDAGSYSEYNEEGVAVDFVDLHKVVEDVGAPWWLVHRADLHEELTRLATEAEDPAWGPKAALVLDCQVVEVDTERGIVVDQHGKRYQGDLIVGADGVRSVVRQEVTGRLEEPSIYSGHSAYRSLYSVEELLQDPVTRPFVENPTFQNWVGKDGRRCLLYPCRDNTLLNLFAPTLMNADDAVESWRAKGKTEDLIEAFKMFPERLQKLLAKDPSPALWQIRDRNPVRGWQKGKAVLIGDAAHAMLPHQGQGASQSIEDASTLPIFLLDAPETMNLTEKLKAFEEFRYPRVTAVQERSRAQKEGPHERLGRLPSILIWEKIYEQTAYDVREEAEAVAVNLRR</sequence>
<dbReference type="OrthoDB" id="9993796at2759"/>
<dbReference type="PANTHER" id="PTHR13789:SF314">
    <property type="entry name" value="FAD-BINDING DOMAIN-CONTAINING PROTEIN"/>
    <property type="match status" value="1"/>
</dbReference>
<dbReference type="PANTHER" id="PTHR13789">
    <property type="entry name" value="MONOOXYGENASE"/>
    <property type="match status" value="1"/>
</dbReference>
<keyword evidence="2" id="KW-0285">Flavoprotein</keyword>
<dbReference type="Proteomes" id="UP000326924">
    <property type="component" value="Unassembled WGS sequence"/>
</dbReference>
<dbReference type="Gene3D" id="3.50.50.60">
    <property type="entry name" value="FAD/NAD(P)-binding domain"/>
    <property type="match status" value="1"/>
</dbReference>
<evidence type="ECO:0000259" key="6">
    <source>
        <dbReference type="Pfam" id="PF01494"/>
    </source>
</evidence>
<dbReference type="InterPro" id="IPR036188">
    <property type="entry name" value="FAD/NAD-bd_sf"/>
</dbReference>
<keyword evidence="4" id="KW-0560">Oxidoreductase</keyword>
<dbReference type="SUPFAM" id="SSF54373">
    <property type="entry name" value="FAD-linked reductases, C-terminal domain"/>
    <property type="match status" value="1"/>
</dbReference>
<dbReference type="SUPFAM" id="SSF51905">
    <property type="entry name" value="FAD/NAD(P)-binding domain"/>
    <property type="match status" value="1"/>
</dbReference>
<reference evidence="7 8" key="1">
    <citation type="submission" date="2019-09" db="EMBL/GenBank/DDBJ databases">
        <title>Draft genome of the ectomycorrhizal ascomycete Sphaerosporella brunnea.</title>
        <authorList>
            <consortium name="DOE Joint Genome Institute"/>
            <person name="Benucci G.M."/>
            <person name="Marozzi G."/>
            <person name="Antonielli L."/>
            <person name="Sanchez S."/>
            <person name="Marco P."/>
            <person name="Wang X."/>
            <person name="Falini L.B."/>
            <person name="Barry K."/>
            <person name="Haridas S."/>
            <person name="Lipzen A."/>
            <person name="Labutti K."/>
            <person name="Grigoriev I.V."/>
            <person name="Murat C."/>
            <person name="Martin F."/>
            <person name="Albertini E."/>
            <person name="Donnini D."/>
            <person name="Bonito G."/>
        </authorList>
    </citation>
    <scope>NUCLEOTIDE SEQUENCE [LARGE SCALE GENOMIC DNA]</scope>
    <source>
        <strain evidence="7 8">Sb_GMNB300</strain>
    </source>
</reference>
<comment type="caution">
    <text evidence="7">The sequence shown here is derived from an EMBL/GenBank/DDBJ whole genome shotgun (WGS) entry which is preliminary data.</text>
</comment>
<dbReference type="Pfam" id="PF01494">
    <property type="entry name" value="FAD_binding_3"/>
    <property type="match status" value="1"/>
</dbReference>
<dbReference type="GO" id="GO:0004497">
    <property type="term" value="F:monooxygenase activity"/>
    <property type="evidence" value="ECO:0007669"/>
    <property type="project" value="UniProtKB-KW"/>
</dbReference>
<evidence type="ECO:0000256" key="4">
    <source>
        <dbReference type="ARBA" id="ARBA00023002"/>
    </source>
</evidence>
<dbReference type="InParanoid" id="A0A5J5EYE6"/>
<dbReference type="InterPro" id="IPR002938">
    <property type="entry name" value="FAD-bd"/>
</dbReference>
<evidence type="ECO:0000256" key="1">
    <source>
        <dbReference type="ARBA" id="ARBA00007992"/>
    </source>
</evidence>
<feature type="domain" description="FAD-binding" evidence="6">
    <location>
        <begin position="8"/>
        <end position="365"/>
    </location>
</feature>
<dbReference type="AlphaFoldDB" id="A0A5J5EYE6"/>
<dbReference type="GO" id="GO:0071949">
    <property type="term" value="F:FAD binding"/>
    <property type="evidence" value="ECO:0007669"/>
    <property type="project" value="InterPro"/>
</dbReference>
<evidence type="ECO:0000256" key="5">
    <source>
        <dbReference type="ARBA" id="ARBA00023033"/>
    </source>
</evidence>
<keyword evidence="3" id="KW-0274">FAD</keyword>
<evidence type="ECO:0000256" key="2">
    <source>
        <dbReference type="ARBA" id="ARBA00022630"/>
    </source>
</evidence>
<protein>
    <recommendedName>
        <fullName evidence="6">FAD-binding domain-containing protein</fullName>
    </recommendedName>
</protein>
<organism evidence="7 8">
    <name type="scientific">Sphaerosporella brunnea</name>
    <dbReference type="NCBI Taxonomy" id="1250544"/>
    <lineage>
        <taxon>Eukaryota</taxon>
        <taxon>Fungi</taxon>
        <taxon>Dikarya</taxon>
        <taxon>Ascomycota</taxon>
        <taxon>Pezizomycotina</taxon>
        <taxon>Pezizomycetes</taxon>
        <taxon>Pezizales</taxon>
        <taxon>Pyronemataceae</taxon>
        <taxon>Sphaerosporella</taxon>
    </lineage>
</organism>
<dbReference type="EMBL" id="VXIS01000074">
    <property type="protein sequence ID" value="KAA8907977.1"/>
    <property type="molecule type" value="Genomic_DNA"/>
</dbReference>
<evidence type="ECO:0000313" key="8">
    <source>
        <dbReference type="Proteomes" id="UP000326924"/>
    </source>
</evidence>
<keyword evidence="8" id="KW-1185">Reference proteome</keyword>
<evidence type="ECO:0000256" key="3">
    <source>
        <dbReference type="ARBA" id="ARBA00022827"/>
    </source>
</evidence>
<proteinExistence type="inferred from homology"/>
<evidence type="ECO:0000313" key="7">
    <source>
        <dbReference type="EMBL" id="KAA8907977.1"/>
    </source>
</evidence>
<name>A0A5J5EYE6_9PEZI</name>
<dbReference type="PRINTS" id="PR00420">
    <property type="entry name" value="RNGMNOXGNASE"/>
</dbReference>